<evidence type="ECO:0000313" key="3">
    <source>
        <dbReference type="Proteomes" id="UP001383192"/>
    </source>
</evidence>
<accession>A0AAW0DML9</accession>
<dbReference type="AlphaFoldDB" id="A0AAW0DML9"/>
<sequence>MLVVPSVLDAANQRYDYVFVSTKVIPEILPTEKILAPILSKSYTEKYGQPVYVLLQNGIGIEKGLAIAVENVAGQVAEDPESTQVFDDKKPRIVSACLYYLGNLIKPDVVEYVEGHKITIGVYRSGAFTTTQNSPQEAEVLDDVKNLLEPGGASVEVVSEIQRHRLKKNMLNLSFAAIATLSNQTTPSIFRPPPNPSSEYYEPYVHPMTAHLIEEYTVPNIAAVLTEAVSALPARALDIPDTEDGLPLDTVPKFIELARVLHVDPKNNHASSMLLDMRKGRPMEVEVILGEVVRLAKRVAVDVPVSLSIDCDQVSADYFAED</sequence>
<gene>
    <name evidence="2" type="ORF">VNI00_004378</name>
</gene>
<reference evidence="2 3" key="1">
    <citation type="submission" date="2024-01" db="EMBL/GenBank/DDBJ databases">
        <title>A draft genome for a cacao thread blight-causing isolate of Paramarasmius palmivorus.</title>
        <authorList>
            <person name="Baruah I.K."/>
            <person name="Bukari Y."/>
            <person name="Amoako-Attah I."/>
            <person name="Meinhardt L.W."/>
            <person name="Bailey B.A."/>
            <person name="Cohen S.P."/>
        </authorList>
    </citation>
    <scope>NUCLEOTIDE SEQUENCE [LARGE SCALE GENOMIC DNA]</scope>
    <source>
        <strain evidence="2 3">GH-12</strain>
    </source>
</reference>
<organism evidence="2 3">
    <name type="scientific">Paramarasmius palmivorus</name>
    <dbReference type="NCBI Taxonomy" id="297713"/>
    <lineage>
        <taxon>Eukaryota</taxon>
        <taxon>Fungi</taxon>
        <taxon>Dikarya</taxon>
        <taxon>Basidiomycota</taxon>
        <taxon>Agaricomycotina</taxon>
        <taxon>Agaricomycetes</taxon>
        <taxon>Agaricomycetidae</taxon>
        <taxon>Agaricales</taxon>
        <taxon>Marasmiineae</taxon>
        <taxon>Marasmiaceae</taxon>
        <taxon>Paramarasmius</taxon>
    </lineage>
</organism>
<dbReference type="PANTHER" id="PTHR21708">
    <property type="entry name" value="PROBABLE 2-DEHYDROPANTOATE 2-REDUCTASE"/>
    <property type="match status" value="1"/>
</dbReference>
<dbReference type="PANTHER" id="PTHR21708:SF43">
    <property type="entry name" value="KETOPANTOATE REDUCTASE C-TERMINAL DOMAIN-CONTAINING PROTEIN"/>
    <property type="match status" value="1"/>
</dbReference>
<evidence type="ECO:0000259" key="1">
    <source>
        <dbReference type="Pfam" id="PF08546"/>
    </source>
</evidence>
<dbReference type="InterPro" id="IPR013328">
    <property type="entry name" value="6PGD_dom2"/>
</dbReference>
<proteinExistence type="predicted"/>
<dbReference type="InterPro" id="IPR013752">
    <property type="entry name" value="KPA_reductase"/>
</dbReference>
<dbReference type="Pfam" id="PF08546">
    <property type="entry name" value="ApbA_C"/>
    <property type="match status" value="1"/>
</dbReference>
<dbReference type="InterPro" id="IPR008927">
    <property type="entry name" value="6-PGluconate_DH-like_C_sf"/>
</dbReference>
<evidence type="ECO:0000313" key="2">
    <source>
        <dbReference type="EMBL" id="KAK7053057.1"/>
    </source>
</evidence>
<feature type="domain" description="Ketopantoate reductase C-terminal" evidence="1">
    <location>
        <begin position="216"/>
        <end position="305"/>
    </location>
</feature>
<dbReference type="Proteomes" id="UP001383192">
    <property type="component" value="Unassembled WGS sequence"/>
</dbReference>
<dbReference type="SUPFAM" id="SSF48179">
    <property type="entry name" value="6-phosphogluconate dehydrogenase C-terminal domain-like"/>
    <property type="match status" value="1"/>
</dbReference>
<protein>
    <recommendedName>
        <fullName evidence="1">Ketopantoate reductase C-terminal domain-containing protein</fullName>
    </recommendedName>
</protein>
<dbReference type="Gene3D" id="3.40.50.720">
    <property type="entry name" value="NAD(P)-binding Rossmann-like Domain"/>
    <property type="match status" value="1"/>
</dbReference>
<comment type="caution">
    <text evidence="2">The sequence shown here is derived from an EMBL/GenBank/DDBJ whole genome shotgun (WGS) entry which is preliminary data.</text>
</comment>
<keyword evidence="3" id="KW-1185">Reference proteome</keyword>
<dbReference type="InterPro" id="IPR051402">
    <property type="entry name" value="KPR-Related"/>
</dbReference>
<dbReference type="EMBL" id="JAYKXP010000011">
    <property type="protein sequence ID" value="KAK7053057.1"/>
    <property type="molecule type" value="Genomic_DNA"/>
</dbReference>
<name>A0AAW0DML9_9AGAR</name>
<dbReference type="GO" id="GO:0005737">
    <property type="term" value="C:cytoplasm"/>
    <property type="evidence" value="ECO:0007669"/>
    <property type="project" value="TreeGrafter"/>
</dbReference>
<dbReference type="Gene3D" id="1.10.1040.10">
    <property type="entry name" value="N-(1-d-carboxylethyl)-l-norvaline Dehydrogenase, domain 2"/>
    <property type="match status" value="1"/>
</dbReference>